<dbReference type="Proteomes" id="UP000306229">
    <property type="component" value="Chromosome"/>
</dbReference>
<dbReference type="KEGG" id="fbe:FF125_02905"/>
<organism evidence="2 3">
    <name type="scientific">Aureibaculum algae</name>
    <dbReference type="NCBI Taxonomy" id="2584122"/>
    <lineage>
        <taxon>Bacteria</taxon>
        <taxon>Pseudomonadati</taxon>
        <taxon>Bacteroidota</taxon>
        <taxon>Flavobacteriia</taxon>
        <taxon>Flavobacteriales</taxon>
        <taxon>Flavobacteriaceae</taxon>
        <taxon>Aureibaculum</taxon>
    </lineage>
</organism>
<dbReference type="RefSeq" id="WP_138948368.1">
    <property type="nucleotide sequence ID" value="NZ_CP040749.1"/>
</dbReference>
<evidence type="ECO:0000313" key="3">
    <source>
        <dbReference type="Proteomes" id="UP000306229"/>
    </source>
</evidence>
<dbReference type="InterPro" id="IPR043766">
    <property type="entry name" value="BfmA-like"/>
</dbReference>
<dbReference type="InterPro" id="IPR048098">
    <property type="entry name" value="MobB"/>
</dbReference>
<name>A0A5B7TS40_9FLAO</name>
<dbReference type="NCBIfam" id="NF041495">
    <property type="entry name" value="MobB_relaxase"/>
    <property type="match status" value="1"/>
</dbReference>
<reference evidence="2 3" key="1">
    <citation type="submission" date="2019-05" db="EMBL/GenBank/DDBJ databases">
        <title>Algicella ahnfeltiae gen. nov., sp. nov., a novel marine bacterium of the family Flavobacteriaceae isolated from a red alga.</title>
        <authorList>
            <person name="Nedashkovskaya O.I."/>
            <person name="Kukhlevskiy A.D."/>
            <person name="Kim S.-G."/>
            <person name="Zhukova N.V."/>
            <person name="Mikhailov V.V."/>
        </authorList>
    </citation>
    <scope>NUCLEOTIDE SEQUENCE [LARGE SCALE GENOMIC DNA]</scope>
    <source>
        <strain evidence="2 3">10Alg115</strain>
    </source>
</reference>
<dbReference type="OrthoDB" id="1404627at2"/>
<dbReference type="Pfam" id="PF18976">
    <property type="entry name" value="DUF5712"/>
    <property type="match status" value="1"/>
</dbReference>
<evidence type="ECO:0000256" key="1">
    <source>
        <dbReference type="SAM" id="Coils"/>
    </source>
</evidence>
<proteinExistence type="predicted"/>
<dbReference type="AlphaFoldDB" id="A0A5B7TS40"/>
<evidence type="ECO:0000313" key="2">
    <source>
        <dbReference type="EMBL" id="QCX37432.1"/>
    </source>
</evidence>
<keyword evidence="1" id="KW-0175">Coiled coil</keyword>
<accession>A0A5B7TS40</accession>
<keyword evidence="3" id="KW-1185">Reference proteome</keyword>
<gene>
    <name evidence="2" type="ORF">FF125_02905</name>
</gene>
<sequence>MYIAITKQQLGMNYKGSVSDFVNYLKKENEDKSLELQEHFFDQYNDKVSPESVIAEIDGNTAKLSQKDPKFYSLVVSPSPRELKHINNNSEQLRKYVREIMKDYSDSFYRDQKVTVDDIKYYAKLEHERTYKGTDKKIQENQPYATKILQLKNEIRNIHQGTITGNIKKLEKEIAQLEKEAPHQQQGKRIVRGMRKEGYQTHIHIVVSRKDRTNSFSLSPGSKYKQSETVLNGKIVKQGFHREKFYKAAEKRFDIAFGYNRNFVESYKAKNMFIKDPKKFFATLVGLPSTEKQMAFKLLHKAGVNIPNIPTNKVQLAYNAFMKLKKGVGKAINSGSIGI</sequence>
<protein>
    <submittedName>
        <fullName evidence="2">Mobilization protein</fullName>
    </submittedName>
</protein>
<feature type="coiled-coil region" evidence="1">
    <location>
        <begin position="160"/>
        <end position="187"/>
    </location>
</feature>
<dbReference type="EMBL" id="CP040749">
    <property type="protein sequence ID" value="QCX37432.1"/>
    <property type="molecule type" value="Genomic_DNA"/>
</dbReference>